<evidence type="ECO:0000256" key="16">
    <source>
        <dbReference type="ARBA" id="ARBA00038892"/>
    </source>
</evidence>
<feature type="compositionally biased region" description="Polar residues" evidence="19">
    <location>
        <begin position="433"/>
        <end position="447"/>
    </location>
</feature>
<feature type="transmembrane region" description="Helical" evidence="18">
    <location>
        <begin position="877"/>
        <end position="895"/>
    </location>
</feature>
<keyword evidence="5" id="KW-0256">Endoplasmic reticulum</keyword>
<keyword evidence="12 18" id="KW-0472">Membrane</keyword>
<dbReference type="InterPro" id="IPR001171">
    <property type="entry name" value="ERG24_DHCR-like"/>
</dbReference>
<evidence type="ECO:0000256" key="5">
    <source>
        <dbReference type="ARBA" id="ARBA00022824"/>
    </source>
</evidence>
<evidence type="ECO:0000256" key="17">
    <source>
        <dbReference type="ARBA" id="ARBA00048918"/>
    </source>
</evidence>
<sequence length="946" mass="106628">MHLNPVFFCRTHLHTAYSFFYINAYSLVKMFVPCVSFIGSRSLTTSWVLVDADLTSGWQLLDSNGSWCRRFHVIICVGSPSHHVTMTTSVSISMLRRVYEKKLQTNLSIIYKCCRTPPLIMSSVVAKRGAPVWSEIWSFRANIDRYAPSAQAGAAWLKCSGELRLAARFSLAGRLDERCICGSPAAEEAPEKVRVDTCHLHVGATQKQVPPISTLFVTLDYRQKGGKHKCQQNFEWQKAGGKGPIEIRGHTAKFDVKPSGSETLIFPSCTPPLDASSGRTRILRPRPPPRPRLSISATREVHDPTLKISVSRIVISLSLSGLEPFREAIGSVANTSDDTLAHSPLPTLSQTETMAALVSSPNGKKELFEGMVETPRRVSSRRKSPEAATGAEVTESKPQPRAPRRRTTGKFREELDDEAETAPANGKADFDESLTNGHTNGHANGYTNGHVKEEPIANGHSNGYAQVKVETATNGHAATPKEDAQPTYKKGTIIDGWEVGTDPKIDASGEFEFGGSIGTMSLMIGFPLLMWYMWIGATYYNGGVPTREQGQSWGEFARHLVDLVYTGAFPSLRAWRIYWTFFTFEGICYCVLPGVWAWGKPLAHENGKQLKYFCNAYVSFYFTIAVMAVLHFTGLFPLYTFLDEFGPLMSVAILSGFLVAFVAYFSALWRGAQHRMTGYPIYDFFLGAELNPRMFGILDFKMFFEVRIPWFILFGLSCGAAARQYEKYGYVSGEVLFLVMAHYLYANACAKGEQLIVPTWDMYYEKWGFMLIFWNLAGVPLSYCHCTIFLANHHPSEYKWNPIALGFLFVSYLFVYWIWDTTNSQKNGFRAQERGQLVARKTFPQLPWQTVKNPKTITSDKGDVILADGWYGYARKIHYTCDAFFAICWGLITGFKSPFPWFYPVFFCGMIAHRAARDIHRCRQKYGDAWTQYEREVPYLFIPYVI</sequence>
<keyword evidence="14 18" id="KW-0753">Steroid metabolism</keyword>
<dbReference type="PANTHER" id="PTHR21257">
    <property type="entry name" value="DELTA(14)-STEROL REDUCTASE"/>
    <property type="match status" value="1"/>
</dbReference>
<keyword evidence="7 18" id="KW-0752">Steroid biosynthesis</keyword>
<evidence type="ECO:0000256" key="8">
    <source>
        <dbReference type="ARBA" id="ARBA00022989"/>
    </source>
</evidence>
<evidence type="ECO:0000256" key="9">
    <source>
        <dbReference type="ARBA" id="ARBA00023002"/>
    </source>
</evidence>
<keyword evidence="10 18" id="KW-0756">Sterol biosynthesis</keyword>
<keyword evidence="4 18" id="KW-0812">Transmembrane</keyword>
<accession>A0A9Q8WK79</accession>
<protein>
    <recommendedName>
        <fullName evidence="16 18">Delta(24(24(1)))-sterol reductase</fullName>
        <ecNumber evidence="16 18">1.3.1.71</ecNumber>
    </recommendedName>
    <alternativeName>
        <fullName evidence="18">C-24(28) sterol reductase</fullName>
    </alternativeName>
    <alternativeName>
        <fullName evidence="18">Sterol Delta(24(28))-reductase</fullName>
    </alternativeName>
</protein>
<evidence type="ECO:0000256" key="7">
    <source>
        <dbReference type="ARBA" id="ARBA00022955"/>
    </source>
</evidence>
<evidence type="ECO:0000256" key="1">
    <source>
        <dbReference type="ARBA" id="ARBA00004477"/>
    </source>
</evidence>
<reference evidence="20" key="1">
    <citation type="journal article" date="2021" name="Mol. Plant Microbe Interact.">
        <title>Complete Genome Sequence of the Plant-Pathogenic Fungus Colletotrichum lupini.</title>
        <authorList>
            <person name="Baroncelli R."/>
            <person name="Pensec F."/>
            <person name="Da Lio D."/>
            <person name="Boufleur T."/>
            <person name="Vicente I."/>
            <person name="Sarrocco S."/>
            <person name="Picot A."/>
            <person name="Baraldi E."/>
            <person name="Sukno S."/>
            <person name="Thon M."/>
            <person name="Le Floch G."/>
        </authorList>
    </citation>
    <scope>NUCLEOTIDE SEQUENCE</scope>
    <source>
        <strain evidence="20">IMI 504893</strain>
    </source>
</reference>
<evidence type="ECO:0000256" key="2">
    <source>
        <dbReference type="ARBA" id="ARBA00005402"/>
    </source>
</evidence>
<dbReference type="InterPro" id="IPR018083">
    <property type="entry name" value="Sterol_reductase_CS"/>
</dbReference>
<proteinExistence type="inferred from homology"/>
<gene>
    <name evidence="20" type="ORF">CLUP02_11139</name>
</gene>
<dbReference type="EC" id="1.3.1.71" evidence="16 18"/>
<evidence type="ECO:0000256" key="10">
    <source>
        <dbReference type="ARBA" id="ARBA00023011"/>
    </source>
</evidence>
<evidence type="ECO:0000256" key="11">
    <source>
        <dbReference type="ARBA" id="ARBA00023098"/>
    </source>
</evidence>
<dbReference type="GO" id="GO:0000246">
    <property type="term" value="F:Delta24(24-1) sterol reductase activity"/>
    <property type="evidence" value="ECO:0007669"/>
    <property type="project" value="UniProtKB-EC"/>
</dbReference>
<dbReference type="Pfam" id="PF01222">
    <property type="entry name" value="ERG4_ERG24"/>
    <property type="match status" value="1"/>
</dbReference>
<dbReference type="PROSITE" id="PS01017">
    <property type="entry name" value="STEROL_REDUCT_1"/>
    <property type="match status" value="1"/>
</dbReference>
<dbReference type="Proteomes" id="UP000830671">
    <property type="component" value="Chromosome 5"/>
</dbReference>
<feature type="transmembrane region" description="Helical" evidence="18">
    <location>
        <begin position="702"/>
        <end position="722"/>
    </location>
</feature>
<dbReference type="KEGG" id="clup:CLUP02_11139"/>
<organism evidence="20 21">
    <name type="scientific">Colletotrichum lupini</name>
    <dbReference type="NCBI Taxonomy" id="145971"/>
    <lineage>
        <taxon>Eukaryota</taxon>
        <taxon>Fungi</taxon>
        <taxon>Dikarya</taxon>
        <taxon>Ascomycota</taxon>
        <taxon>Pezizomycotina</taxon>
        <taxon>Sordariomycetes</taxon>
        <taxon>Hypocreomycetidae</taxon>
        <taxon>Glomerellales</taxon>
        <taxon>Glomerellaceae</taxon>
        <taxon>Colletotrichum</taxon>
        <taxon>Colletotrichum acutatum species complex</taxon>
    </lineage>
</organism>
<dbReference type="FunFam" id="1.20.120.1630:FF:000003">
    <property type="entry name" value="C-24(28) sterol reductase"/>
    <property type="match status" value="1"/>
</dbReference>
<feature type="transmembrane region" description="Helical" evidence="18">
    <location>
        <begin position="803"/>
        <end position="819"/>
    </location>
</feature>
<keyword evidence="8 18" id="KW-1133">Transmembrane helix</keyword>
<keyword evidence="13 18" id="KW-1207">Sterol metabolism</keyword>
<comment type="subcellular location">
    <subcellularLocation>
        <location evidence="1">Endoplasmic reticulum membrane</location>
        <topology evidence="1">Multi-pass membrane protein</topology>
    </subcellularLocation>
</comment>
<evidence type="ECO:0000256" key="13">
    <source>
        <dbReference type="ARBA" id="ARBA00023166"/>
    </source>
</evidence>
<keyword evidence="9 18" id="KW-0560">Oxidoreductase</keyword>
<evidence type="ECO:0000256" key="3">
    <source>
        <dbReference type="ARBA" id="ARBA00022516"/>
    </source>
</evidence>
<dbReference type="AlphaFoldDB" id="A0A9Q8WK79"/>
<dbReference type="GeneID" id="73345117"/>
<evidence type="ECO:0000256" key="15">
    <source>
        <dbReference type="ARBA" id="ARBA00029435"/>
    </source>
</evidence>
<comment type="pathway">
    <text evidence="15 18">Steroid metabolism; ergosterol biosynthesis.</text>
</comment>
<evidence type="ECO:0000256" key="19">
    <source>
        <dbReference type="SAM" id="MobiDB-lite"/>
    </source>
</evidence>
<evidence type="ECO:0000256" key="12">
    <source>
        <dbReference type="ARBA" id="ARBA00023136"/>
    </source>
</evidence>
<evidence type="ECO:0000313" key="20">
    <source>
        <dbReference type="EMBL" id="UQC85640.1"/>
    </source>
</evidence>
<keyword evidence="21" id="KW-1185">Reference proteome</keyword>
<keyword evidence="11 18" id="KW-0443">Lipid metabolism</keyword>
<feature type="transmembrane region" description="Helical" evidence="18">
    <location>
        <begin position="577"/>
        <end position="599"/>
    </location>
</feature>
<feature type="transmembrane region" description="Helical" evidence="18">
    <location>
        <begin position="767"/>
        <end position="791"/>
    </location>
</feature>
<dbReference type="Gene3D" id="1.20.120.1630">
    <property type="match status" value="1"/>
</dbReference>
<feature type="transmembrane region" description="Helical" evidence="18">
    <location>
        <begin position="728"/>
        <end position="746"/>
    </location>
</feature>
<feature type="transmembrane region" description="Helical" evidence="18">
    <location>
        <begin position="513"/>
        <end position="535"/>
    </location>
</feature>
<evidence type="ECO:0000256" key="14">
    <source>
        <dbReference type="ARBA" id="ARBA00023221"/>
    </source>
</evidence>
<dbReference type="GO" id="GO:0005789">
    <property type="term" value="C:endoplasmic reticulum membrane"/>
    <property type="evidence" value="ECO:0007669"/>
    <property type="project" value="UniProtKB-SubCell"/>
</dbReference>
<comment type="catalytic activity">
    <reaction evidence="17">
        <text>ergosterol + NADP(+) = ergosta-5,7,22,24(28)-tetraen-3beta-ol + NADPH + H(+)</text>
        <dbReference type="Rhea" id="RHEA:18501"/>
        <dbReference type="ChEBI" id="CHEBI:15378"/>
        <dbReference type="ChEBI" id="CHEBI:16933"/>
        <dbReference type="ChEBI" id="CHEBI:18249"/>
        <dbReference type="ChEBI" id="CHEBI:57783"/>
        <dbReference type="ChEBI" id="CHEBI:58349"/>
        <dbReference type="EC" id="1.3.1.71"/>
    </reaction>
    <physiologicalReaction direction="right-to-left" evidence="17">
        <dbReference type="Rhea" id="RHEA:18503"/>
    </physiologicalReaction>
</comment>
<evidence type="ECO:0000256" key="4">
    <source>
        <dbReference type="ARBA" id="ARBA00022692"/>
    </source>
</evidence>
<feature type="region of interest" description="Disordered" evidence="19">
    <location>
        <begin position="372"/>
        <end position="459"/>
    </location>
</feature>
<feature type="transmembrane region" description="Helical" evidence="18">
    <location>
        <begin position="648"/>
        <end position="669"/>
    </location>
</feature>
<name>A0A9Q8WK79_9PEZI</name>
<dbReference type="RefSeq" id="XP_049147252.1">
    <property type="nucleotide sequence ID" value="XM_049290107.1"/>
</dbReference>
<dbReference type="PANTHER" id="PTHR21257:SF31">
    <property type="entry name" value="DELTA(24(24(1)))-STEROL REDUCTASE ERG4"/>
    <property type="match status" value="1"/>
</dbReference>
<feature type="transmembrane region" description="Helical" evidence="18">
    <location>
        <begin position="20"/>
        <end position="39"/>
    </location>
</feature>
<keyword evidence="3 18" id="KW-0444">Lipid biosynthesis</keyword>
<evidence type="ECO:0000256" key="18">
    <source>
        <dbReference type="RuleBase" id="RU369120"/>
    </source>
</evidence>
<comment type="caution">
    <text evidence="18">Lacks conserved residue(s) required for the propagation of feature annotation.</text>
</comment>
<comment type="similarity">
    <text evidence="2 18">Belongs to the ERG4/ERG24 family.</text>
</comment>
<evidence type="ECO:0000256" key="6">
    <source>
        <dbReference type="ARBA" id="ARBA00022857"/>
    </source>
</evidence>
<keyword evidence="6" id="KW-0521">NADP</keyword>
<dbReference type="EMBL" id="CP019477">
    <property type="protein sequence ID" value="UQC85640.1"/>
    <property type="molecule type" value="Genomic_DNA"/>
</dbReference>
<feature type="transmembrane region" description="Helical" evidence="18">
    <location>
        <begin position="620"/>
        <end position="642"/>
    </location>
</feature>
<dbReference type="GO" id="GO:0006696">
    <property type="term" value="P:ergosterol biosynthetic process"/>
    <property type="evidence" value="ECO:0007669"/>
    <property type="project" value="TreeGrafter"/>
</dbReference>
<evidence type="ECO:0000313" key="21">
    <source>
        <dbReference type="Proteomes" id="UP000830671"/>
    </source>
</evidence>